<dbReference type="EMBL" id="JAHRIN010057715">
    <property type="protein sequence ID" value="MEQ2211131.1"/>
    <property type="molecule type" value="Genomic_DNA"/>
</dbReference>
<organism evidence="1 2">
    <name type="scientific">Xenoophorus captivus</name>
    <dbReference type="NCBI Taxonomy" id="1517983"/>
    <lineage>
        <taxon>Eukaryota</taxon>
        <taxon>Metazoa</taxon>
        <taxon>Chordata</taxon>
        <taxon>Craniata</taxon>
        <taxon>Vertebrata</taxon>
        <taxon>Euteleostomi</taxon>
        <taxon>Actinopterygii</taxon>
        <taxon>Neopterygii</taxon>
        <taxon>Teleostei</taxon>
        <taxon>Neoteleostei</taxon>
        <taxon>Acanthomorphata</taxon>
        <taxon>Ovalentaria</taxon>
        <taxon>Atherinomorphae</taxon>
        <taxon>Cyprinodontiformes</taxon>
        <taxon>Goodeidae</taxon>
        <taxon>Xenoophorus</taxon>
    </lineage>
</organism>
<proteinExistence type="predicted"/>
<gene>
    <name evidence="1" type="ORF">XENOCAPTIV_027701</name>
</gene>
<evidence type="ECO:0000313" key="2">
    <source>
        <dbReference type="Proteomes" id="UP001434883"/>
    </source>
</evidence>
<comment type="caution">
    <text evidence="1">The sequence shown here is derived from an EMBL/GenBank/DDBJ whole genome shotgun (WGS) entry which is preliminary data.</text>
</comment>
<sequence>MRTIRCRLRETGLRNADLYSSLSDEELDRMVNEVHRNHPNSGVVRNSVPLKYSVPPVSGARTAAREADPTVFTAFLIDLSVKQRNVFMSSFMLFHRKNPCLFQLVSCSL</sequence>
<accession>A0ABV0RTX6</accession>
<dbReference type="Proteomes" id="UP001434883">
    <property type="component" value="Unassembled WGS sequence"/>
</dbReference>
<protein>
    <submittedName>
        <fullName evidence="1">Uncharacterized protein</fullName>
    </submittedName>
</protein>
<name>A0ABV0RTX6_9TELE</name>
<reference evidence="1 2" key="1">
    <citation type="submission" date="2021-06" db="EMBL/GenBank/DDBJ databases">
        <authorList>
            <person name="Palmer J.M."/>
        </authorList>
    </citation>
    <scope>NUCLEOTIDE SEQUENCE [LARGE SCALE GENOMIC DNA]</scope>
    <source>
        <strain evidence="1 2">XC_2019</strain>
        <tissue evidence="1">Muscle</tissue>
    </source>
</reference>
<keyword evidence="2" id="KW-1185">Reference proteome</keyword>
<evidence type="ECO:0000313" key="1">
    <source>
        <dbReference type="EMBL" id="MEQ2211131.1"/>
    </source>
</evidence>